<evidence type="ECO:0000313" key="7">
    <source>
        <dbReference type="Proteomes" id="UP001152885"/>
    </source>
</evidence>
<organism evidence="6 7">
    <name type="scientific">Candida verbasci</name>
    <dbReference type="NCBI Taxonomy" id="1227364"/>
    <lineage>
        <taxon>Eukaryota</taxon>
        <taxon>Fungi</taxon>
        <taxon>Dikarya</taxon>
        <taxon>Ascomycota</taxon>
        <taxon>Saccharomycotina</taxon>
        <taxon>Pichiomycetes</taxon>
        <taxon>Debaryomycetaceae</taxon>
        <taxon>Candida/Lodderomyces clade</taxon>
        <taxon>Candida</taxon>
    </lineage>
</organism>
<dbReference type="GO" id="GO:0006637">
    <property type="term" value="P:acyl-CoA metabolic process"/>
    <property type="evidence" value="ECO:0007669"/>
    <property type="project" value="InterPro"/>
</dbReference>
<evidence type="ECO:0000259" key="5">
    <source>
        <dbReference type="Pfam" id="PF20789"/>
    </source>
</evidence>
<feature type="compositionally biased region" description="Acidic residues" evidence="3">
    <location>
        <begin position="149"/>
        <end position="159"/>
    </location>
</feature>
<evidence type="ECO:0000256" key="2">
    <source>
        <dbReference type="ARBA" id="ARBA00022801"/>
    </source>
</evidence>
<name>A0A9W4TTU6_9ASCO</name>
<feature type="domain" description="Acyl-CoA thioesterase-like C-terminal" evidence="5">
    <location>
        <begin position="250"/>
        <end position="344"/>
    </location>
</feature>
<keyword evidence="7" id="KW-1185">Reference proteome</keyword>
<dbReference type="GO" id="GO:0047617">
    <property type="term" value="F:fatty acyl-CoA hydrolase activity"/>
    <property type="evidence" value="ECO:0007669"/>
    <property type="project" value="InterPro"/>
</dbReference>
<sequence length="355" mass="40509">MTKDKYITFKPGQPVDVDAEFGVDKVSDNKYVSKKPMYLPTASSKGAYGGNLCGQALLVAMKSAGSEFKPHSIHSYFVRPTLPNLSITWEVEEISNGKTFCNRNIKAIQNNVIVFIASISLTRKNSYKESMDKYNEYYSKIQQKGKDDDSTEEDEDDDSSTAPVKPFVFQTPQHEWLTRSKEELENLPIRDIESSMLVYIKFVPEFIELNKTKSEDSLTVPDRKLSFLVKWGIENEQGFNQPLTNLTPEYQFVGLAFLSDSLFLNSLTRILRIEDFQVNNHTASFDSVSLDHIVYFHDDDFDVRQWMGYSFKAIRFAHNRVVVEGEIFNEKGTHIATIIQEALVELNGTEKGAKL</sequence>
<accession>A0A9W4TTU6</accession>
<dbReference type="InterPro" id="IPR029069">
    <property type="entry name" value="HotDog_dom_sf"/>
</dbReference>
<comment type="caution">
    <text evidence="6">The sequence shown here is derived from an EMBL/GenBank/DDBJ whole genome shotgun (WGS) entry which is preliminary data.</text>
</comment>
<dbReference type="InterPro" id="IPR049449">
    <property type="entry name" value="TesB_ACOT8-like_N"/>
</dbReference>
<reference evidence="6" key="1">
    <citation type="submission" date="2022-12" db="EMBL/GenBank/DDBJ databases">
        <authorList>
            <person name="Brejova B."/>
        </authorList>
    </citation>
    <scope>NUCLEOTIDE SEQUENCE</scope>
</reference>
<comment type="similarity">
    <text evidence="1">Belongs to the C/M/P thioester hydrolase family.</text>
</comment>
<proteinExistence type="inferred from homology"/>
<feature type="domain" description="Acyl-CoA thioesterase-like N-terminal HotDog" evidence="4">
    <location>
        <begin position="46"/>
        <end position="121"/>
    </location>
</feature>
<dbReference type="OrthoDB" id="68328at2759"/>
<dbReference type="GO" id="GO:0005782">
    <property type="term" value="C:peroxisomal matrix"/>
    <property type="evidence" value="ECO:0007669"/>
    <property type="project" value="UniProtKB-SubCell"/>
</dbReference>
<dbReference type="Proteomes" id="UP001152885">
    <property type="component" value="Unassembled WGS sequence"/>
</dbReference>
<dbReference type="EMBL" id="CANTUO010000001">
    <property type="protein sequence ID" value="CAI5756474.1"/>
    <property type="molecule type" value="Genomic_DNA"/>
</dbReference>
<dbReference type="Gene3D" id="2.40.160.210">
    <property type="entry name" value="Acyl-CoA thioesterase, double hotdog domain"/>
    <property type="match status" value="1"/>
</dbReference>
<dbReference type="Pfam" id="PF20789">
    <property type="entry name" value="4HBT_3C"/>
    <property type="match status" value="1"/>
</dbReference>
<dbReference type="GO" id="GO:0009062">
    <property type="term" value="P:fatty acid catabolic process"/>
    <property type="evidence" value="ECO:0007669"/>
    <property type="project" value="TreeGrafter"/>
</dbReference>
<dbReference type="Pfam" id="PF13622">
    <property type="entry name" value="4HBT_3"/>
    <property type="match status" value="1"/>
</dbReference>
<dbReference type="CDD" id="cd03444">
    <property type="entry name" value="Thioesterase_II_repeat1"/>
    <property type="match status" value="1"/>
</dbReference>
<protein>
    <submittedName>
        <fullName evidence="6">Uncharacterized protein</fullName>
    </submittedName>
</protein>
<feature type="region of interest" description="Disordered" evidence="3">
    <location>
        <begin position="142"/>
        <end position="165"/>
    </location>
</feature>
<dbReference type="SUPFAM" id="SSF54637">
    <property type="entry name" value="Thioesterase/thiol ester dehydrase-isomerase"/>
    <property type="match status" value="2"/>
</dbReference>
<dbReference type="PANTHER" id="PTHR11066">
    <property type="entry name" value="ACYL-COA THIOESTERASE"/>
    <property type="match status" value="1"/>
</dbReference>
<evidence type="ECO:0000313" key="6">
    <source>
        <dbReference type="EMBL" id="CAI5756474.1"/>
    </source>
</evidence>
<dbReference type="InterPro" id="IPR042171">
    <property type="entry name" value="Acyl-CoA_hotdog"/>
</dbReference>
<gene>
    <name evidence="6" type="ORF">CANVERA_P0990</name>
</gene>
<dbReference type="InterPro" id="IPR049450">
    <property type="entry name" value="ACOT8-like_C"/>
</dbReference>
<evidence type="ECO:0000259" key="4">
    <source>
        <dbReference type="Pfam" id="PF13622"/>
    </source>
</evidence>
<dbReference type="InterPro" id="IPR003703">
    <property type="entry name" value="Acyl_CoA_thio"/>
</dbReference>
<dbReference type="AlphaFoldDB" id="A0A9W4TTU6"/>
<dbReference type="PANTHER" id="PTHR11066:SF34">
    <property type="entry name" value="ACYL-COENZYME A THIOESTERASE 8"/>
    <property type="match status" value="1"/>
</dbReference>
<evidence type="ECO:0000256" key="1">
    <source>
        <dbReference type="ARBA" id="ARBA00006538"/>
    </source>
</evidence>
<dbReference type="CDD" id="cd03445">
    <property type="entry name" value="Thioesterase_II_repeat2"/>
    <property type="match status" value="1"/>
</dbReference>
<evidence type="ECO:0000256" key="3">
    <source>
        <dbReference type="SAM" id="MobiDB-lite"/>
    </source>
</evidence>
<keyword evidence="2" id="KW-0378">Hydrolase</keyword>